<dbReference type="PANTHER" id="PTHR43721">
    <property type="entry name" value="ELONGATION FACTOR TU-RELATED"/>
    <property type="match status" value="1"/>
</dbReference>
<evidence type="ECO:0000256" key="7">
    <source>
        <dbReference type="ARBA" id="ARBA00022741"/>
    </source>
</evidence>
<evidence type="ECO:0000256" key="1">
    <source>
        <dbReference type="ARBA" id="ARBA00004173"/>
    </source>
</evidence>
<protein>
    <recommendedName>
        <fullName evidence="16">Elongation factor Tu</fullName>
    </recommendedName>
</protein>
<dbReference type="NCBIfam" id="NF000766">
    <property type="entry name" value="PRK00049.1"/>
    <property type="match status" value="1"/>
</dbReference>
<dbReference type="InterPro" id="IPR004160">
    <property type="entry name" value="Transl_elong_EFTu/EF1A_C"/>
</dbReference>
<evidence type="ECO:0000259" key="17">
    <source>
        <dbReference type="PROSITE" id="PS51722"/>
    </source>
</evidence>
<dbReference type="GO" id="GO:0046872">
    <property type="term" value="F:metal ion binding"/>
    <property type="evidence" value="ECO:0007669"/>
    <property type="project" value="UniProtKB-KW"/>
</dbReference>
<evidence type="ECO:0000256" key="15">
    <source>
        <dbReference type="ARBA" id="ARBA00051990"/>
    </source>
</evidence>
<dbReference type="InterPro" id="IPR004541">
    <property type="entry name" value="Transl_elong_EFTu/EF1A_bac/org"/>
</dbReference>
<dbReference type="NCBIfam" id="NF009372">
    <property type="entry name" value="PRK12735.1"/>
    <property type="match status" value="1"/>
</dbReference>
<dbReference type="Pfam" id="PF03144">
    <property type="entry name" value="GTP_EFTU_D2"/>
    <property type="match status" value="1"/>
</dbReference>
<evidence type="ECO:0000256" key="6">
    <source>
        <dbReference type="ARBA" id="ARBA00022723"/>
    </source>
</evidence>
<dbReference type="Pfam" id="PF03143">
    <property type="entry name" value="GTP_EFTU_D3"/>
    <property type="match status" value="1"/>
</dbReference>
<dbReference type="GO" id="GO:0003746">
    <property type="term" value="F:translation elongation factor activity"/>
    <property type="evidence" value="ECO:0007669"/>
    <property type="project" value="UniProtKB-UniRule"/>
</dbReference>
<dbReference type="InterPro" id="IPR041709">
    <property type="entry name" value="EF-Tu_GTP-bd"/>
</dbReference>
<dbReference type="FunFam" id="2.40.30.10:FF:000001">
    <property type="entry name" value="Elongation factor Tu"/>
    <property type="match status" value="1"/>
</dbReference>
<dbReference type="InterPro" id="IPR027417">
    <property type="entry name" value="P-loop_NTPase"/>
</dbReference>
<dbReference type="EMBL" id="GECZ01024888">
    <property type="protein sequence ID" value="JAS44881.1"/>
    <property type="molecule type" value="Transcribed_RNA"/>
</dbReference>
<evidence type="ECO:0000256" key="9">
    <source>
        <dbReference type="ARBA" id="ARBA00022801"/>
    </source>
</evidence>
<dbReference type="Gene3D" id="2.40.30.10">
    <property type="entry name" value="Translation factors"/>
    <property type="match status" value="2"/>
</dbReference>
<evidence type="ECO:0000256" key="16">
    <source>
        <dbReference type="RuleBase" id="RU000325"/>
    </source>
</evidence>
<gene>
    <name evidence="18" type="ORF">g.24244</name>
</gene>
<evidence type="ECO:0000256" key="3">
    <source>
        <dbReference type="ARBA" id="ARBA00007249"/>
    </source>
</evidence>
<dbReference type="SUPFAM" id="SSF52540">
    <property type="entry name" value="P-loop containing nucleoside triphosphate hydrolases"/>
    <property type="match status" value="1"/>
</dbReference>
<keyword evidence="14 16" id="KW-0342">GTP-binding</keyword>
<organism evidence="18">
    <name type="scientific">Cuerna arida</name>
    <dbReference type="NCBI Taxonomy" id="1464854"/>
    <lineage>
        <taxon>Eukaryota</taxon>
        <taxon>Metazoa</taxon>
        <taxon>Ecdysozoa</taxon>
        <taxon>Arthropoda</taxon>
        <taxon>Hexapoda</taxon>
        <taxon>Insecta</taxon>
        <taxon>Pterygota</taxon>
        <taxon>Neoptera</taxon>
        <taxon>Paraneoptera</taxon>
        <taxon>Hemiptera</taxon>
        <taxon>Auchenorrhyncha</taxon>
        <taxon>Membracoidea</taxon>
        <taxon>Cicadellidae</taxon>
        <taxon>Cicadellinae</taxon>
        <taxon>Proconiini</taxon>
        <taxon>Cuerna</taxon>
    </lineage>
</organism>
<dbReference type="PANTHER" id="PTHR43721:SF36">
    <property type="entry name" value="ELONGATION FACTOR TU, MITOCHONDRIAL"/>
    <property type="match status" value="1"/>
</dbReference>
<dbReference type="GO" id="GO:0005525">
    <property type="term" value="F:GTP binding"/>
    <property type="evidence" value="ECO:0007669"/>
    <property type="project" value="UniProtKB-UniRule"/>
</dbReference>
<comment type="similarity">
    <text evidence="3 16">Belongs to the TRAFAC class translation factor GTPase superfamily. Classic translation factor GTPase family. EF-Tu/EF-1A subfamily.</text>
</comment>
<keyword evidence="11" id="KW-0648">Protein biosynthesis</keyword>
<dbReference type="CDD" id="cd01884">
    <property type="entry name" value="EF_Tu"/>
    <property type="match status" value="1"/>
</dbReference>
<reference evidence="18" key="1">
    <citation type="submission" date="2015-11" db="EMBL/GenBank/DDBJ databases">
        <title>De novo transcriptome assembly of four potential Pierce s Disease insect vectors from Arizona vineyards.</title>
        <authorList>
            <person name="Tassone E.E."/>
        </authorList>
    </citation>
    <scope>NUCLEOTIDE SEQUENCE</scope>
</reference>
<keyword evidence="10" id="KW-0460">Magnesium</keyword>
<dbReference type="FunFam" id="3.40.50.300:FF:000576">
    <property type="entry name" value="Elongation factor Tu"/>
    <property type="match status" value="1"/>
</dbReference>
<keyword evidence="13" id="KW-0496">Mitochondrion</keyword>
<dbReference type="PROSITE" id="PS00301">
    <property type="entry name" value="G_TR_1"/>
    <property type="match status" value="1"/>
</dbReference>
<evidence type="ECO:0000256" key="10">
    <source>
        <dbReference type="ARBA" id="ARBA00022842"/>
    </source>
</evidence>
<comment type="catalytic activity">
    <reaction evidence="15">
        <text>GTP + H2O = GDP + phosphate + H(+)</text>
        <dbReference type="Rhea" id="RHEA:19669"/>
        <dbReference type="ChEBI" id="CHEBI:15377"/>
        <dbReference type="ChEBI" id="CHEBI:15378"/>
        <dbReference type="ChEBI" id="CHEBI:37565"/>
        <dbReference type="ChEBI" id="CHEBI:43474"/>
        <dbReference type="ChEBI" id="CHEBI:58189"/>
        <dbReference type="EC" id="3.6.5.3"/>
    </reaction>
    <physiologicalReaction direction="left-to-right" evidence="15">
        <dbReference type="Rhea" id="RHEA:19670"/>
    </physiologicalReaction>
</comment>
<dbReference type="PROSITE" id="PS51722">
    <property type="entry name" value="G_TR_2"/>
    <property type="match status" value="1"/>
</dbReference>
<evidence type="ECO:0000256" key="11">
    <source>
        <dbReference type="ARBA" id="ARBA00022917"/>
    </source>
</evidence>
<proteinExistence type="inferred from homology"/>
<evidence type="ECO:0000256" key="8">
    <source>
        <dbReference type="ARBA" id="ARBA00022768"/>
    </source>
</evidence>
<dbReference type="InterPro" id="IPR009001">
    <property type="entry name" value="Transl_elong_EF1A/Init_IF2_C"/>
</dbReference>
<dbReference type="GO" id="GO:0003924">
    <property type="term" value="F:GTPase activity"/>
    <property type="evidence" value="ECO:0007669"/>
    <property type="project" value="UniProtKB-UniRule"/>
</dbReference>
<accession>A0A1B6F459</accession>
<feature type="domain" description="Tr-type G" evidence="17">
    <location>
        <begin position="66"/>
        <end position="261"/>
    </location>
</feature>
<keyword evidence="12" id="KW-0809">Transit peptide</keyword>
<dbReference type="GO" id="GO:0005739">
    <property type="term" value="C:mitochondrion"/>
    <property type="evidence" value="ECO:0007669"/>
    <property type="project" value="UniProtKB-SubCell"/>
</dbReference>
<dbReference type="NCBIfam" id="TIGR00485">
    <property type="entry name" value="EF-Tu"/>
    <property type="match status" value="1"/>
</dbReference>
<dbReference type="InterPro" id="IPR009000">
    <property type="entry name" value="Transl_B-barrel_sf"/>
</dbReference>
<dbReference type="PRINTS" id="PR00315">
    <property type="entry name" value="ELONGATNFCT"/>
</dbReference>
<keyword evidence="5" id="KW-0963">Cytoplasm</keyword>
<keyword evidence="8 16" id="KW-0251">Elongation factor</keyword>
<dbReference type="AlphaFoldDB" id="A0A1B6F459"/>
<dbReference type="InterPro" id="IPR000795">
    <property type="entry name" value="T_Tr_GTP-bd_dom"/>
</dbReference>
<comment type="subunit">
    <text evidence="4">Monomer.</text>
</comment>
<keyword evidence="7 16" id="KW-0547">Nucleotide-binding</keyword>
<dbReference type="InterPro" id="IPR031157">
    <property type="entry name" value="G_TR_CS"/>
</dbReference>
<evidence type="ECO:0000256" key="5">
    <source>
        <dbReference type="ARBA" id="ARBA00022490"/>
    </source>
</evidence>
<comment type="function">
    <text evidence="16">This protein promotes the GTP-dependent binding of aminoacyl-tRNA to the A-site of ribosomes during protein biosynthesis.</text>
</comment>
<evidence type="ECO:0000256" key="14">
    <source>
        <dbReference type="ARBA" id="ARBA00023134"/>
    </source>
</evidence>
<dbReference type="CDD" id="cd03706">
    <property type="entry name" value="mtEFTU_III"/>
    <property type="match status" value="1"/>
</dbReference>
<evidence type="ECO:0000313" key="18">
    <source>
        <dbReference type="EMBL" id="JAS44881.1"/>
    </source>
</evidence>
<dbReference type="InterPro" id="IPR033720">
    <property type="entry name" value="EFTU_2"/>
</dbReference>
<dbReference type="Gene3D" id="3.40.50.300">
    <property type="entry name" value="P-loop containing nucleotide triphosphate hydrolases"/>
    <property type="match status" value="1"/>
</dbReference>
<dbReference type="InterPro" id="IPR004161">
    <property type="entry name" value="EFTu-like_2"/>
</dbReference>
<dbReference type="SUPFAM" id="SSF50465">
    <property type="entry name" value="EF-Tu/eEF-1alpha/eIF2-gamma C-terminal domain"/>
    <property type="match status" value="1"/>
</dbReference>
<dbReference type="Pfam" id="PF00009">
    <property type="entry name" value="GTP_EFTU"/>
    <property type="match status" value="1"/>
</dbReference>
<dbReference type="InterPro" id="IPR050055">
    <property type="entry name" value="EF-Tu_GTPase"/>
</dbReference>
<evidence type="ECO:0000256" key="4">
    <source>
        <dbReference type="ARBA" id="ARBA00011245"/>
    </source>
</evidence>
<dbReference type="GO" id="GO:0070125">
    <property type="term" value="P:mitochondrial translational elongation"/>
    <property type="evidence" value="ECO:0007669"/>
    <property type="project" value="TreeGrafter"/>
</dbReference>
<dbReference type="NCBIfam" id="NF009373">
    <property type="entry name" value="PRK12736.1"/>
    <property type="match status" value="1"/>
</dbReference>
<dbReference type="CDD" id="cd03697">
    <property type="entry name" value="EFTU_II"/>
    <property type="match status" value="1"/>
</dbReference>
<keyword evidence="6" id="KW-0479">Metal-binding</keyword>
<evidence type="ECO:0000256" key="2">
    <source>
        <dbReference type="ARBA" id="ARBA00004496"/>
    </source>
</evidence>
<keyword evidence="9" id="KW-0378">Hydrolase</keyword>
<comment type="subcellular location">
    <subcellularLocation>
        <location evidence="2">Cytoplasm</location>
    </subcellularLocation>
    <subcellularLocation>
        <location evidence="1">Mitochondrion</location>
    </subcellularLocation>
</comment>
<dbReference type="SUPFAM" id="SSF50447">
    <property type="entry name" value="Translation proteins"/>
    <property type="match status" value="1"/>
</dbReference>
<evidence type="ECO:0000256" key="12">
    <source>
        <dbReference type="ARBA" id="ARBA00022946"/>
    </source>
</evidence>
<name>A0A1B6F459_9HEMI</name>
<sequence>MASWISTRVIFYPVAQRALKQILFSSEVHSLYNYNVRLSRYLCQPPAVTVSPVRRYAEKKVYERTKPHCNVGTIGHVDHGKTTLTAAITKVLADKKLAKARSYAQIDNAPEEQKRGITINVAHIEYQTDNRHYGHTDCPGHADYIKNMITGTAQMDGAILVVAATDGAMPQTREHLLLAKQIGINHIVVFINKVDAADAEMVELVEMEIRELMSEMGYDGDNVPVIKGSALCALEGKNPEIGAEAIMKLLEEVDKHIPTPVRDLDKPFLLPVESVYSIQGRGTVVTGRLERGIIKKGQDVEFVGFGKALKSTVTGIEMFHQILEEAQAGDQLGALVRGLKRDEVKRGMMMAKPGTLKAQDHCETQVYMLTKEEGGRPRPITPLSIVHMYSKTWDSSVKVHLFDKEMVMPGEDAKLELRLQRQVVMEQGQRFTLRDGHCTIGTGVITKVLPLLTEQQKSELLESKKNREKRLAAGAGKA</sequence>
<evidence type="ECO:0000256" key="13">
    <source>
        <dbReference type="ARBA" id="ARBA00023128"/>
    </source>
</evidence>